<dbReference type="PANTHER" id="PTHR36299:SF3">
    <property type="entry name" value="FI03431P"/>
    <property type="match status" value="1"/>
</dbReference>
<protein>
    <recommendedName>
        <fullName evidence="2">DUF4773 domain-containing protein</fullName>
    </recommendedName>
</protein>
<name>A0A146MCG4_LYGHE</name>
<feature type="non-terminal residue" evidence="3">
    <location>
        <position position="1"/>
    </location>
</feature>
<accession>A0A146MCG4</accession>
<sequence length="223" mass="24621">SLKMKVSLGLLLLVSASYAAQVNVNTPQGISELEKQVKTAPFVDVDPEFDDGATRSWNPITWFKNKFRNKCKCEGSKCGCCFKLKLLENVVCLNTETVSSDQELSVNFKMDDKVLVDKRINLKRTDNVCGTLPPPYNLLKFCFEQQSKVEADGAITTCSNVSFIVGNSVGAAVNFKCLQLKNRKLSFPGGYSEVEKSGMLTLKAKNPFRAALPLFKGKKSLSE</sequence>
<feature type="chain" id="PRO_5007527823" description="DUF4773 domain-containing protein" evidence="1">
    <location>
        <begin position="20"/>
        <end position="223"/>
    </location>
</feature>
<organism evidence="3">
    <name type="scientific">Lygus hesperus</name>
    <name type="common">Western plant bug</name>
    <dbReference type="NCBI Taxonomy" id="30085"/>
    <lineage>
        <taxon>Eukaryota</taxon>
        <taxon>Metazoa</taxon>
        <taxon>Ecdysozoa</taxon>
        <taxon>Arthropoda</taxon>
        <taxon>Hexapoda</taxon>
        <taxon>Insecta</taxon>
        <taxon>Pterygota</taxon>
        <taxon>Neoptera</taxon>
        <taxon>Paraneoptera</taxon>
        <taxon>Hemiptera</taxon>
        <taxon>Heteroptera</taxon>
        <taxon>Panheteroptera</taxon>
        <taxon>Cimicomorpha</taxon>
        <taxon>Miridae</taxon>
        <taxon>Mirini</taxon>
        <taxon>Lygus</taxon>
    </lineage>
</organism>
<keyword evidence="1" id="KW-0732">Signal</keyword>
<proteinExistence type="predicted"/>
<dbReference type="PANTHER" id="PTHR36299">
    <property type="entry name" value="AGAP008005-PA"/>
    <property type="match status" value="1"/>
</dbReference>
<evidence type="ECO:0000256" key="1">
    <source>
        <dbReference type="SAM" id="SignalP"/>
    </source>
</evidence>
<evidence type="ECO:0000313" key="3">
    <source>
        <dbReference type="EMBL" id="JAQ16436.1"/>
    </source>
</evidence>
<dbReference type="Pfam" id="PF15998">
    <property type="entry name" value="DUF4773"/>
    <property type="match status" value="1"/>
</dbReference>
<dbReference type="EMBL" id="GDHC01002193">
    <property type="protein sequence ID" value="JAQ16436.1"/>
    <property type="molecule type" value="Transcribed_RNA"/>
</dbReference>
<feature type="domain" description="DUF4773" evidence="2">
    <location>
        <begin position="70"/>
        <end position="181"/>
    </location>
</feature>
<reference evidence="3" key="1">
    <citation type="journal article" date="2016" name="Gigascience">
        <title>De novo construction of an expanded transcriptome assembly for the western tarnished plant bug, Lygus hesperus.</title>
        <authorList>
            <person name="Tassone E.E."/>
            <person name="Geib S.M."/>
            <person name="Hall B."/>
            <person name="Fabrick J.A."/>
            <person name="Brent C.S."/>
            <person name="Hull J.J."/>
        </authorList>
    </citation>
    <scope>NUCLEOTIDE SEQUENCE</scope>
</reference>
<dbReference type="AlphaFoldDB" id="A0A146MCG4"/>
<feature type="signal peptide" evidence="1">
    <location>
        <begin position="1"/>
        <end position="19"/>
    </location>
</feature>
<gene>
    <name evidence="3" type="ORF">g.25037</name>
</gene>
<evidence type="ECO:0000259" key="2">
    <source>
        <dbReference type="Pfam" id="PF15998"/>
    </source>
</evidence>
<dbReference type="InterPro" id="IPR031941">
    <property type="entry name" value="DUF4773"/>
</dbReference>